<accession>A0A261S1H0</accession>
<reference evidence="2" key="1">
    <citation type="submission" date="2017-05" db="EMBL/GenBank/DDBJ databases">
        <title>Complete and WGS of Bordetella genogroups.</title>
        <authorList>
            <person name="Spilker T."/>
            <person name="Lipuma J."/>
        </authorList>
    </citation>
    <scope>NUCLEOTIDE SEQUENCE [LARGE SCALE GENOMIC DNA]</scope>
    <source>
        <strain evidence="2">AU16122</strain>
    </source>
</reference>
<dbReference type="AlphaFoldDB" id="A0A261S1H0"/>
<dbReference type="InterPro" id="IPR009078">
    <property type="entry name" value="Ferritin-like_SF"/>
</dbReference>
<dbReference type="Gene3D" id="1.10.620.20">
    <property type="entry name" value="Ribonucleotide Reductase, subunit A"/>
    <property type="match status" value="1"/>
</dbReference>
<dbReference type="SUPFAM" id="SSF47240">
    <property type="entry name" value="Ferritin-like"/>
    <property type="match status" value="1"/>
</dbReference>
<comment type="caution">
    <text evidence="1">The sequence shown here is derived from an EMBL/GenBank/DDBJ whole genome shotgun (WGS) entry which is preliminary data.</text>
</comment>
<dbReference type="InterPro" id="IPR012348">
    <property type="entry name" value="RNR-like"/>
</dbReference>
<dbReference type="GO" id="GO:0016491">
    <property type="term" value="F:oxidoreductase activity"/>
    <property type="evidence" value="ECO:0007669"/>
    <property type="project" value="InterPro"/>
</dbReference>
<evidence type="ECO:0000313" key="2">
    <source>
        <dbReference type="Proteomes" id="UP000216020"/>
    </source>
</evidence>
<dbReference type="CDD" id="cd00657">
    <property type="entry name" value="Ferritin_like"/>
    <property type="match status" value="1"/>
</dbReference>
<keyword evidence="2" id="KW-1185">Reference proteome</keyword>
<name>A0A261S1H0_9BORD</name>
<dbReference type="OrthoDB" id="581372at2"/>
<dbReference type="EMBL" id="NEVM01000005">
    <property type="protein sequence ID" value="OZI30802.1"/>
    <property type="molecule type" value="Genomic_DNA"/>
</dbReference>
<gene>
    <name evidence="1" type="ORF">CAL29_22745</name>
</gene>
<organism evidence="1 2">
    <name type="scientific">Bordetella genomosp. 10</name>
    <dbReference type="NCBI Taxonomy" id="1416804"/>
    <lineage>
        <taxon>Bacteria</taxon>
        <taxon>Pseudomonadati</taxon>
        <taxon>Pseudomonadota</taxon>
        <taxon>Betaproteobacteria</taxon>
        <taxon>Burkholderiales</taxon>
        <taxon>Alcaligenaceae</taxon>
        <taxon>Bordetella</taxon>
    </lineage>
</organism>
<sequence>MRWHVEEIDFSGVDVQRARADEDLLLILCAASFVESGSDLYSRNLVTFFEGDEPLCAWLRDEWEPEELQHGRALRAYIARVWPEFDWDAAFGSFFEEYSKTCSYEQFEPTRVLELVARCVIETGTSTLYRAISESTGEEVLAKIAKNIYTDEVHHYKHFFGYFKQYNEAEKLGRLPIFRALLRRVLEVRNEDEKIAMRHVLAGLYPDSADIQASGEARIKRAGALLAHTLPIDMSMKMLLKPLDLPASIQRGLVVAATGVVKPLSWYWSARSGAGNGASAAAPRA</sequence>
<protein>
    <submittedName>
        <fullName evidence="1">Ferritin</fullName>
    </submittedName>
</protein>
<proteinExistence type="predicted"/>
<dbReference type="Proteomes" id="UP000216020">
    <property type="component" value="Unassembled WGS sequence"/>
</dbReference>
<dbReference type="RefSeq" id="WP_094855225.1">
    <property type="nucleotide sequence ID" value="NZ_NEVM01000005.1"/>
</dbReference>
<evidence type="ECO:0000313" key="1">
    <source>
        <dbReference type="EMBL" id="OZI30802.1"/>
    </source>
</evidence>